<evidence type="ECO:0000313" key="4">
    <source>
        <dbReference type="Proteomes" id="UP000236291"/>
    </source>
</evidence>
<dbReference type="Proteomes" id="UP000236291">
    <property type="component" value="Unassembled WGS sequence"/>
</dbReference>
<reference evidence="3 4" key="1">
    <citation type="journal article" date="2014" name="Am. J. Bot.">
        <title>Genome assembly and annotation for red clover (Trifolium pratense; Fabaceae).</title>
        <authorList>
            <person name="Istvanek J."/>
            <person name="Jaros M."/>
            <person name="Krenek A."/>
            <person name="Repkova J."/>
        </authorList>
    </citation>
    <scope>NUCLEOTIDE SEQUENCE [LARGE SCALE GENOMIC DNA]</scope>
    <source>
        <strain evidence="4">cv. Tatra</strain>
        <tissue evidence="3">Young leaves</tissue>
    </source>
</reference>
<evidence type="ECO:0000259" key="2">
    <source>
        <dbReference type="PROSITE" id="PS50157"/>
    </source>
</evidence>
<name>A0A2K3JUZ5_TRIPR</name>
<dbReference type="InterPro" id="IPR013087">
    <property type="entry name" value="Znf_C2H2_type"/>
</dbReference>
<organism evidence="3 4">
    <name type="scientific">Trifolium pratense</name>
    <name type="common">Red clover</name>
    <dbReference type="NCBI Taxonomy" id="57577"/>
    <lineage>
        <taxon>Eukaryota</taxon>
        <taxon>Viridiplantae</taxon>
        <taxon>Streptophyta</taxon>
        <taxon>Embryophyta</taxon>
        <taxon>Tracheophyta</taxon>
        <taxon>Spermatophyta</taxon>
        <taxon>Magnoliopsida</taxon>
        <taxon>eudicotyledons</taxon>
        <taxon>Gunneridae</taxon>
        <taxon>Pentapetalae</taxon>
        <taxon>rosids</taxon>
        <taxon>fabids</taxon>
        <taxon>Fabales</taxon>
        <taxon>Fabaceae</taxon>
        <taxon>Papilionoideae</taxon>
        <taxon>50 kb inversion clade</taxon>
        <taxon>NPAAA clade</taxon>
        <taxon>Hologalegina</taxon>
        <taxon>IRL clade</taxon>
        <taxon>Trifolieae</taxon>
        <taxon>Trifolium</taxon>
    </lineage>
</organism>
<dbReference type="OrthoDB" id="1431219at2759"/>
<evidence type="ECO:0000256" key="1">
    <source>
        <dbReference type="PROSITE-ProRule" id="PRU00042"/>
    </source>
</evidence>
<comment type="caution">
    <text evidence="3">The sequence shown here is derived from an EMBL/GenBank/DDBJ whole genome shotgun (WGS) entry which is preliminary data.</text>
</comment>
<dbReference type="PROSITE" id="PS00028">
    <property type="entry name" value="ZINC_FINGER_C2H2_1"/>
    <property type="match status" value="1"/>
</dbReference>
<feature type="domain" description="C2H2-type" evidence="2">
    <location>
        <begin position="16"/>
        <end position="43"/>
    </location>
</feature>
<protein>
    <recommendedName>
        <fullName evidence="2">C2H2-type domain-containing protein</fullName>
    </recommendedName>
</protein>
<keyword evidence="1" id="KW-0862">Zinc</keyword>
<reference evidence="3 4" key="2">
    <citation type="journal article" date="2017" name="Front. Plant Sci.">
        <title>Gene Classification and Mining of Molecular Markers Useful in Red Clover (Trifolium pratense) Breeding.</title>
        <authorList>
            <person name="Istvanek J."/>
            <person name="Dluhosova J."/>
            <person name="Dluhos P."/>
            <person name="Patkova L."/>
            <person name="Nedelnik J."/>
            <person name="Repkova J."/>
        </authorList>
    </citation>
    <scope>NUCLEOTIDE SEQUENCE [LARGE SCALE GENOMIC DNA]</scope>
    <source>
        <strain evidence="4">cv. Tatra</strain>
        <tissue evidence="3">Young leaves</tissue>
    </source>
</reference>
<dbReference type="AlphaFoldDB" id="A0A2K3JUZ5"/>
<dbReference type="GO" id="GO:0008270">
    <property type="term" value="F:zinc ion binding"/>
    <property type="evidence" value="ECO:0007669"/>
    <property type="project" value="UniProtKB-KW"/>
</dbReference>
<gene>
    <name evidence="3" type="ORF">L195_g050597</name>
</gene>
<keyword evidence="1" id="KW-0479">Metal-binding</keyword>
<accession>A0A2K3JUZ5</accession>
<keyword evidence="1" id="KW-0863">Zinc-finger</keyword>
<proteinExistence type="predicted"/>
<dbReference type="EMBL" id="ASHM01077265">
    <property type="protein sequence ID" value="PNX57818.1"/>
    <property type="molecule type" value="Genomic_DNA"/>
</dbReference>
<sequence>MANGFNNMRQDVLNSVACRLCNRVFICSQALVTHIESHMEHEEAAIRRLYPTEHMSPQAQLPSHYFRPSFHVPIDTQNINGGRIFHPQPRRNQIFNVGSMQMQLPPHVYQWKHLDEESSNDGTKAYIMQLDKPIKKIDFIDLVSNDDDMSDDVHTLDLALKL</sequence>
<evidence type="ECO:0000313" key="3">
    <source>
        <dbReference type="EMBL" id="PNX57818.1"/>
    </source>
</evidence>
<dbReference type="PROSITE" id="PS50157">
    <property type="entry name" value="ZINC_FINGER_C2H2_2"/>
    <property type="match status" value="1"/>
</dbReference>